<sequence length="291" mass="32222">MCAEPAFHTVLAAAIQTRGTTLAALRVRLAERGNPVSPATLSYWRSGRRRPEGAASLAAVEDLEQLLDLPRGHLTSRLGPSRRPGPPGRRADVHEVVADQAALVEQALSDLDLSGPLDLSDEALHIVVEVDAKRCVRHITIRGVWRSLREGAQRLPLLYVNDGPIVAMPEITVAGGRLGRDLSRPELGLVAIEFILDRPLPVGQETIAEQRTRFLDDLTDTHYEHYLRKKLADLTLWVRFDPEQLPTTVTSYTVIDDIETAEQLSLDGTTNASRFLRPFGPGRAGIRWTWD</sequence>
<accession>A0A6G6WEQ0</accession>
<proteinExistence type="predicted"/>
<dbReference type="Proteomes" id="UP000502996">
    <property type="component" value="Chromosome"/>
</dbReference>
<dbReference type="KEGG" id="nano:G5V58_13475"/>
<reference evidence="1 2" key="1">
    <citation type="submission" date="2020-02" db="EMBL/GenBank/DDBJ databases">
        <title>Full genome sequence of Nocardioides sp. R-3366.</title>
        <authorList>
            <person name="Im W.-T."/>
        </authorList>
    </citation>
    <scope>NUCLEOTIDE SEQUENCE [LARGE SCALE GENOMIC DNA]</scope>
    <source>
        <strain evidence="1 2">R-3366</strain>
    </source>
</reference>
<keyword evidence="2" id="KW-1185">Reference proteome</keyword>
<protein>
    <submittedName>
        <fullName evidence="1">Uncharacterized protein</fullName>
    </submittedName>
</protein>
<name>A0A6G6WEQ0_9ACTN</name>
<gene>
    <name evidence="1" type="ORF">G5V58_13475</name>
</gene>
<evidence type="ECO:0000313" key="2">
    <source>
        <dbReference type="Proteomes" id="UP000502996"/>
    </source>
</evidence>
<evidence type="ECO:0000313" key="1">
    <source>
        <dbReference type="EMBL" id="QIG43633.1"/>
    </source>
</evidence>
<dbReference type="AlphaFoldDB" id="A0A6G6WEQ0"/>
<organism evidence="1 2">
    <name type="scientific">Nocardioides anomalus</name>
    <dbReference type="NCBI Taxonomy" id="2712223"/>
    <lineage>
        <taxon>Bacteria</taxon>
        <taxon>Bacillati</taxon>
        <taxon>Actinomycetota</taxon>
        <taxon>Actinomycetes</taxon>
        <taxon>Propionibacteriales</taxon>
        <taxon>Nocardioidaceae</taxon>
        <taxon>Nocardioides</taxon>
    </lineage>
</organism>
<dbReference type="RefSeq" id="WP_165233511.1">
    <property type="nucleotide sequence ID" value="NZ_CP049257.1"/>
</dbReference>
<dbReference type="EMBL" id="CP049257">
    <property type="protein sequence ID" value="QIG43633.1"/>
    <property type="molecule type" value="Genomic_DNA"/>
</dbReference>